<dbReference type="EMBL" id="JBHMAS010000023">
    <property type="protein sequence ID" value="MFB9780531.1"/>
    <property type="molecule type" value="Genomic_DNA"/>
</dbReference>
<name>A0ABV5XDS1_9NOCA</name>
<feature type="non-terminal residue" evidence="2">
    <location>
        <position position="218"/>
    </location>
</feature>
<feature type="transmembrane region" description="Helical" evidence="1">
    <location>
        <begin position="72"/>
        <end position="94"/>
    </location>
</feature>
<feature type="transmembrane region" description="Helical" evidence="1">
    <location>
        <begin position="38"/>
        <end position="60"/>
    </location>
</feature>
<protein>
    <submittedName>
        <fullName evidence="2">ABC transporter permease</fullName>
    </submittedName>
</protein>
<feature type="transmembrane region" description="Helical" evidence="1">
    <location>
        <begin position="114"/>
        <end position="142"/>
    </location>
</feature>
<comment type="caution">
    <text evidence="2">The sequence shown here is derived from an EMBL/GenBank/DDBJ whole genome shotgun (WGS) entry which is preliminary data.</text>
</comment>
<keyword evidence="3" id="KW-1185">Reference proteome</keyword>
<reference evidence="2 3" key="1">
    <citation type="submission" date="2024-09" db="EMBL/GenBank/DDBJ databases">
        <authorList>
            <person name="Sun Q."/>
            <person name="Mori K."/>
        </authorList>
    </citation>
    <scope>NUCLEOTIDE SEQUENCE [LARGE SCALE GENOMIC DNA]</scope>
    <source>
        <strain evidence="2 3">JCM 11411</strain>
    </source>
</reference>
<proteinExistence type="predicted"/>
<gene>
    <name evidence="2" type="ORF">ACFFQ6_12610</name>
</gene>
<evidence type="ECO:0000256" key="1">
    <source>
        <dbReference type="SAM" id="Phobius"/>
    </source>
</evidence>
<evidence type="ECO:0000313" key="3">
    <source>
        <dbReference type="Proteomes" id="UP001589587"/>
    </source>
</evidence>
<feature type="transmembrane region" description="Helical" evidence="1">
    <location>
        <begin position="187"/>
        <end position="206"/>
    </location>
</feature>
<keyword evidence="1" id="KW-1133">Transmembrane helix</keyword>
<accession>A0ABV5XDS1</accession>
<organism evidence="2 3">
    <name type="scientific">Rhodococcus baikonurensis</name>
    <dbReference type="NCBI Taxonomy" id="172041"/>
    <lineage>
        <taxon>Bacteria</taxon>
        <taxon>Bacillati</taxon>
        <taxon>Actinomycetota</taxon>
        <taxon>Actinomycetes</taxon>
        <taxon>Mycobacteriales</taxon>
        <taxon>Nocardiaceae</taxon>
        <taxon>Rhodococcus</taxon>
        <taxon>Rhodococcus erythropolis group</taxon>
    </lineage>
</organism>
<dbReference type="Proteomes" id="UP001589587">
    <property type="component" value="Unassembled WGS sequence"/>
</dbReference>
<keyword evidence="1" id="KW-0472">Membrane</keyword>
<feature type="transmembrane region" description="Helical" evidence="1">
    <location>
        <begin position="148"/>
        <end position="166"/>
    </location>
</feature>
<keyword evidence="1" id="KW-0812">Transmembrane</keyword>
<evidence type="ECO:0000313" key="2">
    <source>
        <dbReference type="EMBL" id="MFB9780531.1"/>
    </source>
</evidence>
<sequence>MTTTSFSPTHWNTSASLWRTVLRMRVTLYKRQFTGGRAVLKVIAALFGVLGATLLCLRASGTNGDYPELVSGTTSLALSTIGVMWILMPIMSGLSDDNLHARHFQLLPLEPVRLARALFSTSLVGMTVPITALAAAAIPIYAATHHAAALPLAIVAWPTTVLLMVGTSRVAMLAMSQLLRSRRSRELGLLAFGTFFGGLYLLQFPLQSRLGTVVDGDV</sequence>